<protein>
    <submittedName>
        <fullName evidence="1">Uncharacterized protein</fullName>
    </submittedName>
</protein>
<evidence type="ECO:0000313" key="2">
    <source>
        <dbReference type="Proteomes" id="UP001497516"/>
    </source>
</evidence>
<keyword evidence="2" id="KW-1185">Reference proteome</keyword>
<sequence length="115" mass="12845">MHILIPLPVTQLPAISKAAASEVFAENCSKKNGAPPNHSPQFVPIRPSFRSNLQSVSSTPATAAAPVLRRRLRLRRRKPNRPRGNLRRTPIKQEAEELVRSMVRSFTEKEPLSST</sequence>
<dbReference type="Proteomes" id="UP001497516">
    <property type="component" value="Chromosome 4"/>
</dbReference>
<reference evidence="1 2" key="1">
    <citation type="submission" date="2024-04" db="EMBL/GenBank/DDBJ databases">
        <authorList>
            <person name="Fracassetti M."/>
        </authorList>
    </citation>
    <scope>NUCLEOTIDE SEQUENCE [LARGE SCALE GENOMIC DNA]</scope>
</reference>
<dbReference type="AlphaFoldDB" id="A0AAV2E2S5"/>
<name>A0AAV2E2S5_9ROSI</name>
<organism evidence="1 2">
    <name type="scientific">Linum trigynum</name>
    <dbReference type="NCBI Taxonomy" id="586398"/>
    <lineage>
        <taxon>Eukaryota</taxon>
        <taxon>Viridiplantae</taxon>
        <taxon>Streptophyta</taxon>
        <taxon>Embryophyta</taxon>
        <taxon>Tracheophyta</taxon>
        <taxon>Spermatophyta</taxon>
        <taxon>Magnoliopsida</taxon>
        <taxon>eudicotyledons</taxon>
        <taxon>Gunneridae</taxon>
        <taxon>Pentapetalae</taxon>
        <taxon>rosids</taxon>
        <taxon>fabids</taxon>
        <taxon>Malpighiales</taxon>
        <taxon>Linaceae</taxon>
        <taxon>Linum</taxon>
    </lineage>
</organism>
<gene>
    <name evidence="1" type="ORF">LTRI10_LOCUS21647</name>
</gene>
<evidence type="ECO:0000313" key="1">
    <source>
        <dbReference type="EMBL" id="CAL1380186.1"/>
    </source>
</evidence>
<dbReference type="EMBL" id="OZ034817">
    <property type="protein sequence ID" value="CAL1380186.1"/>
    <property type="molecule type" value="Genomic_DNA"/>
</dbReference>
<proteinExistence type="predicted"/>
<accession>A0AAV2E2S5</accession>